<accession>A7TGV7</accession>
<dbReference type="RefSeq" id="XP_001646267.1">
    <property type="nucleotide sequence ID" value="XM_001646217.1"/>
</dbReference>
<gene>
    <name evidence="1" type="ORF">Kpol_1032p1</name>
</gene>
<evidence type="ECO:0000313" key="1">
    <source>
        <dbReference type="EMBL" id="EDO18409.1"/>
    </source>
</evidence>
<dbReference type="Proteomes" id="UP000000267">
    <property type="component" value="Unassembled WGS sequence"/>
</dbReference>
<sequence length="246" mass="28061">MKGVAEELQSSVDLRKDSYIYNRVLFGTIAAERFNRLKALIRKGRICLRSVICGIVMLCTKPNIQNFDGNIRFSIGVDMKPIVDDSSQFGILKKNIIVDCPLKLIDDKHYKDTDSESIKNGDILEIQFRKVTDFVTEELSNKLQSMAKHFKRNNCPFNFSSINSQISDSKVIQINDLTDIPFTTTEQNPNGYSFHDLKVTEGLSPNESMSLSYITNSNSAMSISIHYTETKYMDSFVECFRTFIEN</sequence>
<dbReference type="HOGENOM" id="CLU_1129806_0_0_1"/>
<dbReference type="eggNOG" id="ENOG502QWRD">
    <property type="taxonomic scope" value="Eukaryota"/>
</dbReference>
<dbReference type="KEGG" id="vpo:Kpol_1032p1"/>
<name>A7TGV7_VANPO</name>
<dbReference type="PANTHER" id="PTHR28037">
    <property type="entry name" value="ALCOHOL O-ACETYLTRANSFERASE 1-RELATED"/>
    <property type="match status" value="1"/>
</dbReference>
<dbReference type="GO" id="GO:0008080">
    <property type="term" value="F:N-acetyltransferase activity"/>
    <property type="evidence" value="ECO:0007669"/>
    <property type="project" value="TreeGrafter"/>
</dbReference>
<dbReference type="AlphaFoldDB" id="A7TGV7"/>
<dbReference type="PhylomeDB" id="A7TGV7"/>
<protein>
    <submittedName>
        <fullName evidence="1">Uncharacterized protein</fullName>
    </submittedName>
</protein>
<keyword evidence="2" id="KW-1185">Reference proteome</keyword>
<dbReference type="GeneID" id="5546695"/>
<evidence type="ECO:0000313" key="2">
    <source>
        <dbReference type="Proteomes" id="UP000000267"/>
    </source>
</evidence>
<dbReference type="EMBL" id="DS480389">
    <property type="protein sequence ID" value="EDO18409.1"/>
    <property type="molecule type" value="Genomic_DNA"/>
</dbReference>
<dbReference type="OMA" id="MSISIHY"/>
<dbReference type="InterPro" id="IPR052058">
    <property type="entry name" value="Alcohol_O-acetyltransferase"/>
</dbReference>
<reference evidence="1 2" key="1">
    <citation type="journal article" date="2007" name="Proc. Natl. Acad. Sci. U.S.A.">
        <title>Independent sorting-out of thousands of duplicated gene pairs in two yeast species descended from a whole-genome duplication.</title>
        <authorList>
            <person name="Scannell D.R."/>
            <person name="Frank A.C."/>
            <person name="Conant G.C."/>
            <person name="Byrne K.P."/>
            <person name="Woolfit M."/>
            <person name="Wolfe K.H."/>
        </authorList>
    </citation>
    <scope>NUCLEOTIDE SEQUENCE [LARGE SCALE GENOMIC DNA]</scope>
    <source>
        <strain evidence="2">ATCC 22028 / DSM 70294 / BCRC 21397 / CBS 2163 / NBRC 10782 / NRRL Y-8283 / UCD 57-17</strain>
    </source>
</reference>
<organism evidence="2">
    <name type="scientific">Vanderwaltozyma polyspora (strain ATCC 22028 / DSM 70294 / BCRC 21397 / CBS 2163 / NBRC 10782 / NRRL Y-8283 / UCD 57-17)</name>
    <name type="common">Kluyveromyces polysporus</name>
    <dbReference type="NCBI Taxonomy" id="436907"/>
    <lineage>
        <taxon>Eukaryota</taxon>
        <taxon>Fungi</taxon>
        <taxon>Dikarya</taxon>
        <taxon>Ascomycota</taxon>
        <taxon>Saccharomycotina</taxon>
        <taxon>Saccharomycetes</taxon>
        <taxon>Saccharomycetales</taxon>
        <taxon>Saccharomycetaceae</taxon>
        <taxon>Vanderwaltozyma</taxon>
    </lineage>
</organism>
<proteinExistence type="predicted"/>
<dbReference type="PANTHER" id="PTHR28037:SF2">
    <property type="entry name" value="ACR018CP"/>
    <property type="match status" value="1"/>
</dbReference>
<dbReference type="InParanoid" id="A7TGV7"/>